<proteinExistence type="predicted"/>
<name>A0A438JPS2_VITVI</name>
<keyword evidence="2" id="KW-1133">Transmembrane helix</keyword>
<evidence type="ECO:0000256" key="1">
    <source>
        <dbReference type="SAM" id="MobiDB-lite"/>
    </source>
</evidence>
<dbReference type="EMBL" id="QGNW01000032">
    <property type="protein sequence ID" value="RVX10968.1"/>
    <property type="molecule type" value="Genomic_DNA"/>
</dbReference>
<protein>
    <submittedName>
        <fullName evidence="3">Uncharacterized protein</fullName>
    </submittedName>
</protein>
<keyword evidence="2" id="KW-0812">Transmembrane</keyword>
<dbReference type="PANTHER" id="PTHR14009:SF34">
    <property type="entry name" value="LETM1 RBD DOMAIN-CONTAINING PROTEIN"/>
    <property type="match status" value="1"/>
</dbReference>
<reference evidence="3 4" key="1">
    <citation type="journal article" date="2018" name="PLoS Genet.">
        <title>Population sequencing reveals clonal diversity and ancestral inbreeding in the grapevine cultivar Chardonnay.</title>
        <authorList>
            <person name="Roach M.J."/>
            <person name="Johnson D.L."/>
            <person name="Bohlmann J."/>
            <person name="van Vuuren H.J."/>
            <person name="Jones S.J."/>
            <person name="Pretorius I.S."/>
            <person name="Schmidt S.A."/>
            <person name="Borneman A.R."/>
        </authorList>
    </citation>
    <scope>NUCLEOTIDE SEQUENCE [LARGE SCALE GENOMIC DNA]</scope>
    <source>
        <strain evidence="4">cv. Chardonnay</strain>
        <tissue evidence="3">Leaf</tissue>
    </source>
</reference>
<sequence>MVSSTYSDQTNNEKVPPLVKAISTKMEFNRVNCLVWVLHESARSFSHTVESFKLARSRPELAMAWVAVDVHAWHKRIAHQVAVYALLRTAIELEFFLSHGRCNSPSLVREILSPMINSVKQNIESRLKTRHPKLVEWFRMVELPRIAGFFIPLLKKCSMEYAGRLAHRILKSWTNSHCSHRFIFSSSTLNWKNSIKHNNFQWCCRDYSGYKLPCGSRKIGSDHISCPLFISSIEDALIELMNLSHSLVSVDKLYQLATEAGFEREFLYNFGTKIQLSQKSEDVEFWIGLAQKKLAKAIRRESVFSGLQTFQDKVQESNCLATLGIFAFLGRKTRLFFSGMGIKDLDEQVKDFLSYLECGSLFIYPKFSSLSVYQLFMEVVADEIGWLDFYAAFSFGFNQERRSSKPHAIQAEKEIILHTVFTVCCDVFSGFAHFSSSTQQPLNADLAYLLVVWKTTGLPMIDQGTDFSSSQLQKITERNALDPTQSIGTKSTTSSSLTLEAQQKATITIICCWQASCKVGTETRTLVEAGRTAESEALHQILLRKSSMKLISTSSDIWMGTQLLFIDIMASLELLLKQMRGRRITERERKKLKQTLAGIASLIPVTTVMLLPVSVVGHAAILAAINKYMPSLIPSPYSSERLDVVKQLKRSKKMEVQTMSNQQDASSAISKING</sequence>
<comment type="caution">
    <text evidence="3">The sequence shown here is derived from an EMBL/GenBank/DDBJ whole genome shotgun (WGS) entry which is preliminary data.</text>
</comment>
<feature type="transmembrane region" description="Helical" evidence="2">
    <location>
        <begin position="557"/>
        <end position="576"/>
    </location>
</feature>
<dbReference type="InterPro" id="IPR044202">
    <property type="entry name" value="LETM1/MDM38-like"/>
</dbReference>
<accession>A0A438JPS2</accession>
<dbReference type="PANTHER" id="PTHR14009">
    <property type="entry name" value="LEUCINE ZIPPER-EF-HAND CONTAINING TRANSMEMBRANE PROTEIN"/>
    <property type="match status" value="1"/>
</dbReference>
<gene>
    <name evidence="3" type="ORF">CK203_013443</name>
</gene>
<evidence type="ECO:0000313" key="3">
    <source>
        <dbReference type="EMBL" id="RVX10968.1"/>
    </source>
</evidence>
<evidence type="ECO:0000256" key="2">
    <source>
        <dbReference type="SAM" id="Phobius"/>
    </source>
</evidence>
<dbReference type="Proteomes" id="UP000288805">
    <property type="component" value="Unassembled WGS sequence"/>
</dbReference>
<feature type="compositionally biased region" description="Polar residues" evidence="1">
    <location>
        <begin position="657"/>
        <end position="674"/>
    </location>
</feature>
<dbReference type="GO" id="GO:0005743">
    <property type="term" value="C:mitochondrial inner membrane"/>
    <property type="evidence" value="ECO:0007669"/>
    <property type="project" value="InterPro"/>
</dbReference>
<organism evidence="3 4">
    <name type="scientific">Vitis vinifera</name>
    <name type="common">Grape</name>
    <dbReference type="NCBI Taxonomy" id="29760"/>
    <lineage>
        <taxon>Eukaryota</taxon>
        <taxon>Viridiplantae</taxon>
        <taxon>Streptophyta</taxon>
        <taxon>Embryophyta</taxon>
        <taxon>Tracheophyta</taxon>
        <taxon>Spermatophyta</taxon>
        <taxon>Magnoliopsida</taxon>
        <taxon>eudicotyledons</taxon>
        <taxon>Gunneridae</taxon>
        <taxon>Pentapetalae</taxon>
        <taxon>rosids</taxon>
        <taxon>Vitales</taxon>
        <taxon>Vitaceae</taxon>
        <taxon>Viteae</taxon>
        <taxon>Vitis</taxon>
    </lineage>
</organism>
<dbReference type="AlphaFoldDB" id="A0A438JPS2"/>
<feature type="region of interest" description="Disordered" evidence="1">
    <location>
        <begin position="655"/>
        <end position="674"/>
    </location>
</feature>
<evidence type="ECO:0000313" key="4">
    <source>
        <dbReference type="Proteomes" id="UP000288805"/>
    </source>
</evidence>
<keyword evidence="2" id="KW-0472">Membrane</keyword>
<feature type="transmembrane region" description="Helical" evidence="2">
    <location>
        <begin position="596"/>
        <end position="625"/>
    </location>
</feature>